<accession>A0A4Z2FUZ7</accession>
<reference evidence="1 2" key="1">
    <citation type="submission" date="2019-03" db="EMBL/GenBank/DDBJ databases">
        <title>First draft genome of Liparis tanakae, snailfish: a comprehensive survey of snailfish specific genes.</title>
        <authorList>
            <person name="Kim W."/>
            <person name="Song I."/>
            <person name="Jeong J.-H."/>
            <person name="Kim D."/>
            <person name="Kim S."/>
            <person name="Ryu S."/>
            <person name="Song J.Y."/>
            <person name="Lee S.K."/>
        </authorList>
    </citation>
    <scope>NUCLEOTIDE SEQUENCE [LARGE SCALE GENOMIC DNA]</scope>
    <source>
        <tissue evidence="1">Muscle</tissue>
    </source>
</reference>
<organism evidence="1 2">
    <name type="scientific">Liparis tanakae</name>
    <name type="common">Tanaka's snailfish</name>
    <dbReference type="NCBI Taxonomy" id="230148"/>
    <lineage>
        <taxon>Eukaryota</taxon>
        <taxon>Metazoa</taxon>
        <taxon>Chordata</taxon>
        <taxon>Craniata</taxon>
        <taxon>Vertebrata</taxon>
        <taxon>Euteleostomi</taxon>
        <taxon>Actinopterygii</taxon>
        <taxon>Neopterygii</taxon>
        <taxon>Teleostei</taxon>
        <taxon>Neoteleostei</taxon>
        <taxon>Acanthomorphata</taxon>
        <taxon>Eupercaria</taxon>
        <taxon>Perciformes</taxon>
        <taxon>Cottioidei</taxon>
        <taxon>Cottales</taxon>
        <taxon>Liparidae</taxon>
        <taxon>Liparis</taxon>
    </lineage>
</organism>
<proteinExistence type="predicted"/>
<gene>
    <name evidence="1" type="ORF">EYF80_044701</name>
</gene>
<comment type="caution">
    <text evidence="1">The sequence shown here is derived from an EMBL/GenBank/DDBJ whole genome shotgun (WGS) entry which is preliminary data.</text>
</comment>
<evidence type="ECO:0000313" key="1">
    <source>
        <dbReference type="EMBL" id="TNN45087.1"/>
    </source>
</evidence>
<keyword evidence="2" id="KW-1185">Reference proteome</keyword>
<dbReference type="AlphaFoldDB" id="A0A4Z2FUZ7"/>
<sequence>MLNILSQRATEIKFINPAILRPGGPVQLWQRAAAAVFRLKSPTYRSGIVKEAGLKVEEGLSATTPPTGSLHRMLTYGKGLMKGSKCLPENPQTLNGLTAGQNQTLNELAAARLEICESLRVEIGIGPVFHTHTLDLRAEFSLSGSRIVVANGRGHNREAAPSK</sequence>
<evidence type="ECO:0000313" key="2">
    <source>
        <dbReference type="Proteomes" id="UP000314294"/>
    </source>
</evidence>
<name>A0A4Z2FUZ7_9TELE</name>
<dbReference type="Proteomes" id="UP000314294">
    <property type="component" value="Unassembled WGS sequence"/>
</dbReference>
<protein>
    <submittedName>
        <fullName evidence="1">Uncharacterized protein</fullName>
    </submittedName>
</protein>
<dbReference type="EMBL" id="SRLO01000867">
    <property type="protein sequence ID" value="TNN45087.1"/>
    <property type="molecule type" value="Genomic_DNA"/>
</dbReference>